<accession>A0A4Z0PMJ2</accession>
<evidence type="ECO:0000256" key="1">
    <source>
        <dbReference type="ARBA" id="ARBA00004141"/>
    </source>
</evidence>
<feature type="transmembrane region" description="Helical" evidence="6">
    <location>
        <begin position="269"/>
        <end position="293"/>
    </location>
</feature>
<keyword evidence="3 6" id="KW-0812">Transmembrane</keyword>
<keyword evidence="4 6" id="KW-1133">Transmembrane helix</keyword>
<organism evidence="7 8">
    <name type="scientific">Hymenobacter elongatus</name>
    <dbReference type="NCBI Taxonomy" id="877208"/>
    <lineage>
        <taxon>Bacteria</taxon>
        <taxon>Pseudomonadati</taxon>
        <taxon>Bacteroidota</taxon>
        <taxon>Cytophagia</taxon>
        <taxon>Cytophagales</taxon>
        <taxon>Hymenobacteraceae</taxon>
        <taxon>Hymenobacter</taxon>
    </lineage>
</organism>
<keyword evidence="2" id="KW-0813">Transport</keyword>
<feature type="transmembrane region" description="Helical" evidence="6">
    <location>
        <begin position="101"/>
        <end position="125"/>
    </location>
</feature>
<dbReference type="PANTHER" id="PTHR43243:SF4">
    <property type="entry name" value="CATIONIC AMINO ACID TRANSPORTER 4"/>
    <property type="match status" value="1"/>
</dbReference>
<dbReference type="GO" id="GO:0015171">
    <property type="term" value="F:amino acid transmembrane transporter activity"/>
    <property type="evidence" value="ECO:0007669"/>
    <property type="project" value="TreeGrafter"/>
</dbReference>
<keyword evidence="5 6" id="KW-0472">Membrane</keyword>
<protein>
    <submittedName>
        <fullName evidence="7">Amino acid permease</fullName>
    </submittedName>
</protein>
<dbReference type="RefSeq" id="WP_135498183.1">
    <property type="nucleotide sequence ID" value="NZ_SRLD01000023.1"/>
</dbReference>
<dbReference type="Proteomes" id="UP000297739">
    <property type="component" value="Unassembled WGS sequence"/>
</dbReference>
<feature type="transmembrane region" description="Helical" evidence="6">
    <location>
        <begin position="28"/>
        <end position="52"/>
    </location>
</feature>
<proteinExistence type="predicted"/>
<dbReference type="PANTHER" id="PTHR43243">
    <property type="entry name" value="INNER MEMBRANE TRANSPORTER YGJI-RELATED"/>
    <property type="match status" value="1"/>
</dbReference>
<gene>
    <name evidence="7" type="ORF">E5J99_12700</name>
</gene>
<name>A0A4Z0PMJ2_9BACT</name>
<feature type="transmembrane region" description="Helical" evidence="6">
    <location>
        <begin position="450"/>
        <end position="468"/>
    </location>
</feature>
<comment type="caution">
    <text evidence="7">The sequence shown here is derived from an EMBL/GenBank/DDBJ whole genome shotgun (WGS) entry which is preliminary data.</text>
</comment>
<dbReference type="AlphaFoldDB" id="A0A4Z0PMJ2"/>
<reference evidence="7 8" key="1">
    <citation type="submission" date="2019-04" db="EMBL/GenBank/DDBJ databases">
        <authorList>
            <person name="Feng G."/>
            <person name="Zhang J."/>
            <person name="Zhu H."/>
        </authorList>
    </citation>
    <scope>NUCLEOTIDE SEQUENCE [LARGE SCALE GENOMIC DNA]</scope>
    <source>
        <strain evidence="7 8">JCM 17223</strain>
    </source>
</reference>
<feature type="transmembrane region" description="Helical" evidence="6">
    <location>
        <begin position="372"/>
        <end position="390"/>
    </location>
</feature>
<dbReference type="Pfam" id="PF13520">
    <property type="entry name" value="AA_permease_2"/>
    <property type="match status" value="1"/>
</dbReference>
<feature type="transmembrane region" description="Helical" evidence="6">
    <location>
        <begin position="425"/>
        <end position="444"/>
    </location>
</feature>
<comment type="subcellular location">
    <subcellularLocation>
        <location evidence="1">Membrane</location>
        <topology evidence="1">Multi-pass membrane protein</topology>
    </subcellularLocation>
</comment>
<evidence type="ECO:0000256" key="2">
    <source>
        <dbReference type="ARBA" id="ARBA00022448"/>
    </source>
</evidence>
<feature type="transmembrane region" description="Helical" evidence="6">
    <location>
        <begin position="187"/>
        <end position="212"/>
    </location>
</feature>
<evidence type="ECO:0000256" key="4">
    <source>
        <dbReference type="ARBA" id="ARBA00022989"/>
    </source>
</evidence>
<dbReference type="GO" id="GO:0016020">
    <property type="term" value="C:membrane"/>
    <property type="evidence" value="ECO:0007669"/>
    <property type="project" value="UniProtKB-SubCell"/>
</dbReference>
<dbReference type="EMBL" id="SRLD01000023">
    <property type="protein sequence ID" value="TGE15455.1"/>
    <property type="molecule type" value="Genomic_DNA"/>
</dbReference>
<keyword evidence="8" id="KW-1185">Reference proteome</keyword>
<evidence type="ECO:0000256" key="5">
    <source>
        <dbReference type="ARBA" id="ARBA00023136"/>
    </source>
</evidence>
<evidence type="ECO:0000313" key="7">
    <source>
        <dbReference type="EMBL" id="TGE15455.1"/>
    </source>
</evidence>
<dbReference type="OrthoDB" id="9762947at2"/>
<evidence type="ECO:0000256" key="6">
    <source>
        <dbReference type="SAM" id="Phobius"/>
    </source>
</evidence>
<feature type="transmembrane region" description="Helical" evidence="6">
    <location>
        <begin position="58"/>
        <end position="80"/>
    </location>
</feature>
<dbReference type="Gene3D" id="1.20.1740.10">
    <property type="entry name" value="Amino acid/polyamine transporter I"/>
    <property type="match status" value="1"/>
</dbReference>
<evidence type="ECO:0000313" key="8">
    <source>
        <dbReference type="Proteomes" id="UP000297739"/>
    </source>
</evidence>
<dbReference type="InterPro" id="IPR002293">
    <property type="entry name" value="AA/rel_permease1"/>
</dbReference>
<evidence type="ECO:0000256" key="3">
    <source>
        <dbReference type="ARBA" id="ARBA00022692"/>
    </source>
</evidence>
<sequence length="482" mass="51684">MLKKSLALLRAEAAETGDSTLKRTLGGFSLIAIGIGVIIGAGLFSLTGIAAANNAGPAVTLSFLVAAVGCAFSALCYAEFASMVPVAGSAYTYSYATMGELFAWIIGWDLILEYSVGAATVAISWSQYLVRVLDKFNLHIPPQLVMSPFETAKLADGAVVSGVVNVPAMLIVLAITAIIIRGTSGSAWFNALVVTLKVAVVLVFIALGWQYIDPANYQPYIPQNTGTFGEFGLSGILRGAGVVFFVFIGFDIVATMAQETKNPQKNMPIGIIGSLLICTVLFVLFGHVLTGLANYTEFKNSAAPVAIAIEKTPYAWLSSAIIIAILIGYTSVILVDLMGQSRVFFSMSKDGLLPRIFSEIHPTFRTPHKSNLLLGVFISLFAGFVPISVVGEMTSIGTLLAFVMVCLGVLIMRKKEPDAPRSFRTPWVPVVPILGILTCLLMMVSLPLDTWLRLFVWLAIGLAIYYGYGKKHSKLRQAQATE</sequence>
<feature type="transmembrane region" description="Helical" evidence="6">
    <location>
        <begin position="158"/>
        <end position="180"/>
    </location>
</feature>
<feature type="transmembrane region" description="Helical" evidence="6">
    <location>
        <begin position="232"/>
        <end position="257"/>
    </location>
</feature>
<feature type="transmembrane region" description="Helical" evidence="6">
    <location>
        <begin position="313"/>
        <end position="339"/>
    </location>
</feature>
<feature type="transmembrane region" description="Helical" evidence="6">
    <location>
        <begin position="396"/>
        <end position="413"/>
    </location>
</feature>
<dbReference type="PIRSF" id="PIRSF006060">
    <property type="entry name" value="AA_transporter"/>
    <property type="match status" value="1"/>
</dbReference>